<feature type="compositionally biased region" description="Basic and acidic residues" evidence="1">
    <location>
        <begin position="187"/>
        <end position="196"/>
    </location>
</feature>
<gene>
    <name evidence="2" type="primary">Hypp1142</name>
    <name evidence="2" type="ORF">BLAG_LOCUS13132</name>
</gene>
<dbReference type="AlphaFoldDB" id="A0A8J9ZGN9"/>
<proteinExistence type="predicted"/>
<reference evidence="2" key="1">
    <citation type="submission" date="2022-01" db="EMBL/GenBank/DDBJ databases">
        <authorList>
            <person name="Braso-Vives M."/>
        </authorList>
    </citation>
    <scope>NUCLEOTIDE SEQUENCE</scope>
</reference>
<keyword evidence="3" id="KW-1185">Reference proteome</keyword>
<dbReference type="EMBL" id="OV696687">
    <property type="protein sequence ID" value="CAH1253322.1"/>
    <property type="molecule type" value="Genomic_DNA"/>
</dbReference>
<evidence type="ECO:0000256" key="1">
    <source>
        <dbReference type="SAM" id="MobiDB-lite"/>
    </source>
</evidence>
<name>A0A8J9ZGN9_BRALA</name>
<sequence>MDTDSNSTYSTTSCRRTSWAKASDNIYSGKSPAGYEKFVLYRDNTGHWFRFIGPATKELKSQFDVPQENTLHKIIMVCEAAETESVPVGRLVFFFFFFGAFPKGTTSGRMFRHVWGQLGFELGSPCLTVGCFIHYATRRHRLVAVNYRPVQRKTTSELCNLLNNSAEDVRFFIQPLDFPLTTVQGEQELHSEETRENSASQPLGHPVNRRPRRVASVLSRFCRAPCLCWR</sequence>
<evidence type="ECO:0000313" key="3">
    <source>
        <dbReference type="Proteomes" id="UP000838412"/>
    </source>
</evidence>
<feature type="region of interest" description="Disordered" evidence="1">
    <location>
        <begin position="187"/>
        <end position="207"/>
    </location>
</feature>
<dbReference type="Proteomes" id="UP000838412">
    <property type="component" value="Chromosome 2"/>
</dbReference>
<accession>A0A8J9ZGN9</accession>
<organism evidence="2 3">
    <name type="scientific">Branchiostoma lanceolatum</name>
    <name type="common">Common lancelet</name>
    <name type="synonym">Amphioxus lanceolatum</name>
    <dbReference type="NCBI Taxonomy" id="7740"/>
    <lineage>
        <taxon>Eukaryota</taxon>
        <taxon>Metazoa</taxon>
        <taxon>Chordata</taxon>
        <taxon>Cephalochordata</taxon>
        <taxon>Leptocardii</taxon>
        <taxon>Amphioxiformes</taxon>
        <taxon>Branchiostomatidae</taxon>
        <taxon>Branchiostoma</taxon>
    </lineage>
</organism>
<evidence type="ECO:0000313" key="2">
    <source>
        <dbReference type="EMBL" id="CAH1253322.1"/>
    </source>
</evidence>
<protein>
    <submittedName>
        <fullName evidence="2">Hypp1142 protein</fullName>
    </submittedName>
</protein>